<dbReference type="Proteomes" id="UP000325395">
    <property type="component" value="Unassembled WGS sequence"/>
</dbReference>
<accession>A0ABQ6W252</accession>
<proteinExistence type="predicted"/>
<reference evidence="2 3" key="1">
    <citation type="submission" date="2019-04" db="EMBL/GenBank/DDBJ databases">
        <authorList>
            <consortium name="DOE Joint Genome Institute"/>
            <person name="Mondo S."/>
            <person name="Kjaerbolling I."/>
            <person name="Vesth T."/>
            <person name="Frisvad J.C."/>
            <person name="Nybo J.L."/>
            <person name="Theobald S."/>
            <person name="Kildgaard S."/>
            <person name="Isbrandt T."/>
            <person name="Kuo A."/>
            <person name="Sato A."/>
            <person name="Lyhne E.K."/>
            <person name="Kogle M.E."/>
            <person name="Wiebenga A."/>
            <person name="Kun R.S."/>
            <person name="Lubbers R.J."/>
            <person name="Makela M.R."/>
            <person name="Barry K."/>
            <person name="Chovatia M."/>
            <person name="Clum A."/>
            <person name="Daum C."/>
            <person name="Haridas S."/>
            <person name="He G."/>
            <person name="LaButti K."/>
            <person name="Lipzen A."/>
            <person name="Riley R."/>
            <person name="Salamov A."/>
            <person name="Simmons B.A."/>
            <person name="Magnuson J.K."/>
            <person name="Henrissat B."/>
            <person name="Mortensen U.H."/>
            <person name="Larsen T.O."/>
            <person name="Devries R.P."/>
            <person name="Grigoriev I.V."/>
            <person name="Machida M."/>
            <person name="Baker S.E."/>
            <person name="Andersen M.R."/>
            <person name="Cantor M.N."/>
            <person name="Hua S.X."/>
        </authorList>
    </citation>
    <scope>NUCLEOTIDE SEQUENCE [LARGE SCALE GENOMIC DNA]</scope>
    <source>
        <strain evidence="2 3">CBS 117616</strain>
    </source>
</reference>
<evidence type="ECO:0000313" key="2">
    <source>
        <dbReference type="EMBL" id="KAE8410688.1"/>
    </source>
</evidence>
<evidence type="ECO:0008006" key="4">
    <source>
        <dbReference type="Google" id="ProtNLM"/>
    </source>
</evidence>
<keyword evidence="3" id="KW-1185">Reference proteome</keyword>
<name>A0ABQ6W252_9EURO</name>
<feature type="signal peptide" evidence="1">
    <location>
        <begin position="1"/>
        <end position="25"/>
    </location>
</feature>
<sequence length="88" mass="10092">MCGTRMRHRLIVAALGALHMQAARSGDPFLEMGNDQVGTQCGLEICAWFGMEYDTTPHLDQEAQVLTTFDRWGLIMVRVRRWPRNGWL</sequence>
<evidence type="ECO:0000256" key="1">
    <source>
        <dbReference type="SAM" id="SignalP"/>
    </source>
</evidence>
<gene>
    <name evidence="2" type="ORF">BDV36DRAFT_276991</name>
</gene>
<keyword evidence="1" id="KW-0732">Signal</keyword>
<dbReference type="EMBL" id="ML735921">
    <property type="protein sequence ID" value="KAE8410688.1"/>
    <property type="molecule type" value="Genomic_DNA"/>
</dbReference>
<feature type="non-terminal residue" evidence="2">
    <location>
        <position position="88"/>
    </location>
</feature>
<organism evidence="2 3">
    <name type="scientific">Aspergillus pseudocaelatus</name>
    <dbReference type="NCBI Taxonomy" id="1825620"/>
    <lineage>
        <taxon>Eukaryota</taxon>
        <taxon>Fungi</taxon>
        <taxon>Dikarya</taxon>
        <taxon>Ascomycota</taxon>
        <taxon>Pezizomycotina</taxon>
        <taxon>Eurotiomycetes</taxon>
        <taxon>Eurotiomycetidae</taxon>
        <taxon>Eurotiales</taxon>
        <taxon>Aspergillaceae</taxon>
        <taxon>Aspergillus</taxon>
        <taxon>Aspergillus subgen. Circumdati</taxon>
    </lineage>
</organism>
<protein>
    <recommendedName>
        <fullName evidence="4">Secreted protein</fullName>
    </recommendedName>
</protein>
<evidence type="ECO:0000313" key="3">
    <source>
        <dbReference type="Proteomes" id="UP000325395"/>
    </source>
</evidence>
<feature type="chain" id="PRO_5046065671" description="Secreted protein" evidence="1">
    <location>
        <begin position="26"/>
        <end position="88"/>
    </location>
</feature>